<dbReference type="SFLD" id="SFLDS00029">
    <property type="entry name" value="Radical_SAM"/>
    <property type="match status" value="1"/>
</dbReference>
<keyword evidence="1" id="KW-0411">Iron-sulfur</keyword>
<evidence type="ECO:0000259" key="2">
    <source>
        <dbReference type="PROSITE" id="PS51918"/>
    </source>
</evidence>
<dbReference type="Pfam" id="PF04055">
    <property type="entry name" value="Radical_SAM"/>
    <property type="match status" value="1"/>
</dbReference>
<dbReference type="RefSeq" id="WP_216568813.1">
    <property type="nucleotide sequence ID" value="NZ_JAHLOQ010000008.1"/>
</dbReference>
<evidence type="ECO:0000256" key="1">
    <source>
        <dbReference type="ARBA" id="ARBA00022485"/>
    </source>
</evidence>
<organism evidence="3 4">
    <name type="scientific">Intestinibacter bartlettii</name>
    <dbReference type="NCBI Taxonomy" id="261299"/>
    <lineage>
        <taxon>Bacteria</taxon>
        <taxon>Bacillati</taxon>
        <taxon>Bacillota</taxon>
        <taxon>Clostridia</taxon>
        <taxon>Peptostreptococcales</taxon>
        <taxon>Peptostreptococcaceae</taxon>
        <taxon>Intestinibacter</taxon>
    </lineage>
</organism>
<evidence type="ECO:0000313" key="4">
    <source>
        <dbReference type="Proteomes" id="UP001196301"/>
    </source>
</evidence>
<dbReference type="SFLD" id="SFLDG01111">
    <property type="entry name" value="Uncharacterised_Radical_SAM_Su"/>
    <property type="match status" value="1"/>
</dbReference>
<dbReference type="InterPro" id="IPR023822">
    <property type="entry name" value="rSAM_TatD-assoc_bac"/>
</dbReference>
<dbReference type="NCBIfam" id="TIGR04038">
    <property type="entry name" value="tatD_link_rSAM"/>
    <property type="match status" value="1"/>
</dbReference>
<keyword evidence="1" id="KW-0004">4Fe-4S</keyword>
<dbReference type="PROSITE" id="PS51918">
    <property type="entry name" value="RADICAL_SAM"/>
    <property type="match status" value="1"/>
</dbReference>
<dbReference type="InterPro" id="IPR023821">
    <property type="entry name" value="rSAM_TatD-assoc"/>
</dbReference>
<dbReference type="InterPro" id="IPR007197">
    <property type="entry name" value="rSAM"/>
</dbReference>
<gene>
    <name evidence="3" type="ORF">KQI20_04395</name>
</gene>
<dbReference type="PANTHER" id="PTHR42836">
    <property type="entry name" value="7-CARBOXY-7-DEAZAGUANINE SYNTHASE"/>
    <property type="match status" value="1"/>
</dbReference>
<dbReference type="NCBIfam" id="TIGR04100">
    <property type="entry name" value="rSAM_pair_X"/>
    <property type="match status" value="1"/>
</dbReference>
<dbReference type="EMBL" id="JAHLOQ010000008">
    <property type="protein sequence ID" value="MBU5335673.1"/>
    <property type="molecule type" value="Genomic_DNA"/>
</dbReference>
<reference evidence="3 4" key="1">
    <citation type="submission" date="2021-06" db="EMBL/GenBank/DDBJ databases">
        <authorList>
            <person name="Sun Q."/>
            <person name="Li D."/>
        </authorList>
    </citation>
    <scope>NUCLEOTIDE SEQUENCE [LARGE SCALE GENOMIC DNA]</scope>
    <source>
        <strain evidence="3 4">N19</strain>
    </source>
</reference>
<feature type="domain" description="Radical SAM core" evidence="2">
    <location>
        <begin position="5"/>
        <end position="199"/>
    </location>
</feature>
<dbReference type="CDD" id="cd01335">
    <property type="entry name" value="Radical_SAM"/>
    <property type="match status" value="1"/>
</dbReference>
<dbReference type="SFLD" id="SFLDG01067">
    <property type="entry name" value="SPASM/twitch_domain_containing"/>
    <property type="match status" value="1"/>
</dbReference>
<dbReference type="PANTHER" id="PTHR42836:SF1">
    <property type="entry name" value="7-CARBOXY-7-DEAZAGUANINE SYNTHASE"/>
    <property type="match status" value="1"/>
</dbReference>
<name>A0ABS6DW60_9FIRM</name>
<keyword evidence="1" id="KW-0479">Metal-binding</keyword>
<keyword evidence="1" id="KW-0408">Iron</keyword>
<comment type="caution">
    <text evidence="3">The sequence shown here is derived from an EMBL/GenBank/DDBJ whole genome shotgun (WGS) entry which is preliminary data.</text>
</comment>
<protein>
    <submittedName>
        <fullName evidence="3">TIGR04100 family radical SAM protein</fullName>
    </submittedName>
</protein>
<accession>A0ABS6DW60</accession>
<proteinExistence type="predicted"/>
<keyword evidence="4" id="KW-1185">Reference proteome</keyword>
<sequence>MTLLYPIENSLYVNITNLCCCKCVFCVRNFTDSVGGSDSLWLDHEPTIEELKSELEKFNLDDYEEVVFCGYGEPLMRINEVVEFATYIKSKKNIKTRVNTNGLSDLIHKKKTAVLLKDAIDAVSISLNAPNKEVYLKVTQPAFGIKSFDAMLDFAKDCKTCVKEVCFSVVDEISDKEIQESQELATSLGIPLRVRIKSN</sequence>
<evidence type="ECO:0000313" key="3">
    <source>
        <dbReference type="EMBL" id="MBU5335673.1"/>
    </source>
</evidence>
<dbReference type="Proteomes" id="UP001196301">
    <property type="component" value="Unassembled WGS sequence"/>
</dbReference>